<dbReference type="Pfam" id="PF01395">
    <property type="entry name" value="PBP_GOBP"/>
    <property type="match status" value="1"/>
</dbReference>
<evidence type="ECO:0000256" key="1">
    <source>
        <dbReference type="SAM" id="SignalP"/>
    </source>
</evidence>
<proteinExistence type="predicted"/>
<dbReference type="SMART" id="SM00708">
    <property type="entry name" value="PhBP"/>
    <property type="match status" value="1"/>
</dbReference>
<dbReference type="Gene3D" id="1.10.238.20">
    <property type="entry name" value="Pheromone/general odorant binding protein domain"/>
    <property type="match status" value="1"/>
</dbReference>
<evidence type="ECO:0000313" key="3">
    <source>
        <dbReference type="Proteomes" id="UP001153636"/>
    </source>
</evidence>
<keyword evidence="3" id="KW-1185">Reference proteome</keyword>
<organism evidence="2 3">
    <name type="scientific">Psylliodes chrysocephalus</name>
    <dbReference type="NCBI Taxonomy" id="3402493"/>
    <lineage>
        <taxon>Eukaryota</taxon>
        <taxon>Metazoa</taxon>
        <taxon>Ecdysozoa</taxon>
        <taxon>Arthropoda</taxon>
        <taxon>Hexapoda</taxon>
        <taxon>Insecta</taxon>
        <taxon>Pterygota</taxon>
        <taxon>Neoptera</taxon>
        <taxon>Endopterygota</taxon>
        <taxon>Coleoptera</taxon>
        <taxon>Polyphaga</taxon>
        <taxon>Cucujiformia</taxon>
        <taxon>Chrysomeloidea</taxon>
        <taxon>Chrysomelidae</taxon>
        <taxon>Galerucinae</taxon>
        <taxon>Alticini</taxon>
        <taxon>Psylliodes</taxon>
    </lineage>
</organism>
<dbReference type="EMBL" id="OV651834">
    <property type="protein sequence ID" value="CAH1107558.1"/>
    <property type="molecule type" value="Genomic_DNA"/>
</dbReference>
<dbReference type="InterPro" id="IPR006170">
    <property type="entry name" value="PBP/GOBP"/>
</dbReference>
<name>A0A9P0CW15_9CUCU</name>
<protein>
    <submittedName>
        <fullName evidence="2">Uncharacterized protein</fullName>
    </submittedName>
</protein>
<dbReference type="GO" id="GO:0005549">
    <property type="term" value="F:odorant binding"/>
    <property type="evidence" value="ECO:0007669"/>
    <property type="project" value="InterPro"/>
</dbReference>
<feature type="signal peptide" evidence="1">
    <location>
        <begin position="1"/>
        <end position="22"/>
    </location>
</feature>
<dbReference type="OrthoDB" id="6779241at2759"/>
<reference evidence="2" key="1">
    <citation type="submission" date="2022-01" db="EMBL/GenBank/DDBJ databases">
        <authorList>
            <person name="King R."/>
        </authorList>
    </citation>
    <scope>NUCLEOTIDE SEQUENCE</scope>
</reference>
<dbReference type="AlphaFoldDB" id="A0A9P0CW15"/>
<feature type="chain" id="PRO_5040214905" evidence="1">
    <location>
        <begin position="23"/>
        <end position="129"/>
    </location>
</feature>
<dbReference type="CDD" id="cd23992">
    <property type="entry name" value="PBP_GOBP"/>
    <property type="match status" value="1"/>
</dbReference>
<gene>
    <name evidence="2" type="ORF">PSYICH_LOCUS8320</name>
</gene>
<sequence length="129" mass="14109">MSIFVTFFAFALFVVAIPLATADVVDKPAETEECLKISGASEANVFARPRKMDPEIQCFWKCVLEKKGVISPDGVFNIDLFDKGFPKAAASLGEDKIAMVKKCFGTVGKIKTCDDMSQIRQCFTSVVKA</sequence>
<dbReference type="Proteomes" id="UP001153636">
    <property type="component" value="Chromosome 22"/>
</dbReference>
<evidence type="ECO:0000313" key="2">
    <source>
        <dbReference type="EMBL" id="CAH1107558.1"/>
    </source>
</evidence>
<accession>A0A9P0CW15</accession>
<keyword evidence="1" id="KW-0732">Signal</keyword>
<dbReference type="InterPro" id="IPR036728">
    <property type="entry name" value="PBP_GOBP_sf"/>
</dbReference>
<dbReference type="SUPFAM" id="SSF47565">
    <property type="entry name" value="Insect pheromone/odorant-binding proteins"/>
    <property type="match status" value="1"/>
</dbReference>